<dbReference type="PANTHER" id="PTHR13798:SF4">
    <property type="entry name" value="RNA-BINDING PROTEIN 7"/>
    <property type="match status" value="1"/>
</dbReference>
<sequence>MRRWGQRPEADHTLFVGNLETKVAEELLLELIHQAGPVIKVKIPKVSYGGKFGSLHADQSGLSPSVQSHGHTFNQSSSSQWRQDALSLQRKRRNSHPYLADRPYSCEQRYSDHGSSYHYRGGGEDFCYDDRNHDGWGHDYDNRRDSSRGGKWTSSRH</sequence>
<feature type="region of interest" description="Disordered" evidence="4">
    <location>
        <begin position="57"/>
        <end position="113"/>
    </location>
</feature>
<name>G3HX89_CRIGR</name>
<dbReference type="PANTHER" id="PTHR13798">
    <property type="entry name" value="RNA BINDING MOTIF RBM PROTEIN -RELATED"/>
    <property type="match status" value="1"/>
</dbReference>
<dbReference type="Pfam" id="PF00076">
    <property type="entry name" value="RRM_1"/>
    <property type="match status" value="1"/>
</dbReference>
<dbReference type="STRING" id="10029.G3HX89"/>
<evidence type="ECO:0000256" key="1">
    <source>
        <dbReference type="ARBA" id="ARBA00004642"/>
    </source>
</evidence>
<accession>G3HX89</accession>
<comment type="subcellular location">
    <subcellularLocation>
        <location evidence="1">Nucleus</location>
        <location evidence="1">Nucleoplasm</location>
    </subcellularLocation>
</comment>
<feature type="domain" description="RRM" evidence="5">
    <location>
        <begin position="14"/>
        <end position="46"/>
    </location>
</feature>
<evidence type="ECO:0000256" key="2">
    <source>
        <dbReference type="ARBA" id="ARBA00022884"/>
    </source>
</evidence>
<evidence type="ECO:0000256" key="4">
    <source>
        <dbReference type="SAM" id="MobiDB-lite"/>
    </source>
</evidence>
<dbReference type="EMBL" id="JH000861">
    <property type="protein sequence ID" value="EGW10161.1"/>
    <property type="molecule type" value="Genomic_DNA"/>
</dbReference>
<evidence type="ECO:0000256" key="3">
    <source>
        <dbReference type="ARBA" id="ARBA00023242"/>
    </source>
</evidence>
<dbReference type="InterPro" id="IPR000504">
    <property type="entry name" value="RRM_dom"/>
</dbReference>
<evidence type="ECO:0000313" key="6">
    <source>
        <dbReference type="EMBL" id="EGW10161.1"/>
    </source>
</evidence>
<dbReference type="Proteomes" id="UP000001075">
    <property type="component" value="Unassembled WGS sequence"/>
</dbReference>
<dbReference type="InterPro" id="IPR035979">
    <property type="entry name" value="RBD_domain_sf"/>
</dbReference>
<dbReference type="GO" id="GO:0003727">
    <property type="term" value="F:single-stranded RNA binding"/>
    <property type="evidence" value="ECO:0007669"/>
    <property type="project" value="TreeGrafter"/>
</dbReference>
<feature type="compositionally biased region" description="Basic and acidic residues" evidence="4">
    <location>
        <begin position="134"/>
        <end position="148"/>
    </location>
</feature>
<dbReference type="SUPFAM" id="SSF54928">
    <property type="entry name" value="RNA-binding domain, RBD"/>
    <property type="match status" value="1"/>
</dbReference>
<keyword evidence="3" id="KW-0539">Nucleus</keyword>
<keyword evidence="2" id="KW-0694">RNA-binding</keyword>
<organism evidence="6 7">
    <name type="scientific">Cricetulus griseus</name>
    <name type="common">Chinese hamster</name>
    <name type="synonym">Cricetulus barabensis griseus</name>
    <dbReference type="NCBI Taxonomy" id="10029"/>
    <lineage>
        <taxon>Eukaryota</taxon>
        <taxon>Metazoa</taxon>
        <taxon>Chordata</taxon>
        <taxon>Craniata</taxon>
        <taxon>Vertebrata</taxon>
        <taxon>Euteleostomi</taxon>
        <taxon>Mammalia</taxon>
        <taxon>Eutheria</taxon>
        <taxon>Euarchontoglires</taxon>
        <taxon>Glires</taxon>
        <taxon>Rodentia</taxon>
        <taxon>Myomorpha</taxon>
        <taxon>Muroidea</taxon>
        <taxon>Cricetidae</taxon>
        <taxon>Cricetinae</taxon>
        <taxon>Cricetulus</taxon>
    </lineage>
</organism>
<feature type="compositionally biased region" description="Polar residues" evidence="4">
    <location>
        <begin position="60"/>
        <end position="82"/>
    </location>
</feature>
<proteinExistence type="predicted"/>
<dbReference type="InterPro" id="IPR052285">
    <property type="entry name" value="NEXT_complex_subunit"/>
</dbReference>
<dbReference type="Gene3D" id="3.30.70.330">
    <property type="match status" value="1"/>
</dbReference>
<dbReference type="GO" id="GO:0005654">
    <property type="term" value="C:nucleoplasm"/>
    <property type="evidence" value="ECO:0007669"/>
    <property type="project" value="UniProtKB-SubCell"/>
</dbReference>
<gene>
    <name evidence="6" type="ORF">I79_015608</name>
</gene>
<feature type="region of interest" description="Disordered" evidence="4">
    <location>
        <begin position="134"/>
        <end position="157"/>
    </location>
</feature>
<evidence type="ECO:0000259" key="5">
    <source>
        <dbReference type="Pfam" id="PF00076"/>
    </source>
</evidence>
<dbReference type="InParanoid" id="G3HX89"/>
<dbReference type="InterPro" id="IPR012677">
    <property type="entry name" value="Nucleotide-bd_a/b_plait_sf"/>
</dbReference>
<dbReference type="AlphaFoldDB" id="G3HX89"/>
<reference evidence="7" key="1">
    <citation type="journal article" date="2011" name="Nat. Biotechnol.">
        <title>The genomic sequence of the Chinese hamster ovary (CHO)-K1 cell line.</title>
        <authorList>
            <person name="Xu X."/>
            <person name="Nagarajan H."/>
            <person name="Lewis N.E."/>
            <person name="Pan S."/>
            <person name="Cai Z."/>
            <person name="Liu X."/>
            <person name="Chen W."/>
            <person name="Xie M."/>
            <person name="Wang W."/>
            <person name="Hammond S."/>
            <person name="Andersen M.R."/>
            <person name="Neff N."/>
            <person name="Passarelli B."/>
            <person name="Koh W."/>
            <person name="Fan H.C."/>
            <person name="Wang J."/>
            <person name="Gui Y."/>
            <person name="Lee K.H."/>
            <person name="Betenbaugh M.J."/>
            <person name="Quake S.R."/>
            <person name="Famili I."/>
            <person name="Palsson B.O."/>
            <person name="Wang J."/>
        </authorList>
    </citation>
    <scope>NUCLEOTIDE SEQUENCE [LARGE SCALE GENOMIC DNA]</scope>
    <source>
        <strain evidence="7">CHO K1 cell line</strain>
    </source>
</reference>
<dbReference type="GO" id="GO:0000381">
    <property type="term" value="P:regulation of alternative mRNA splicing, via spliceosome"/>
    <property type="evidence" value="ECO:0007669"/>
    <property type="project" value="TreeGrafter"/>
</dbReference>
<protein>
    <submittedName>
        <fullName evidence="6">RNA-binding protein 7</fullName>
    </submittedName>
</protein>
<evidence type="ECO:0000313" key="7">
    <source>
        <dbReference type="Proteomes" id="UP000001075"/>
    </source>
</evidence>